<feature type="compositionally biased region" description="Basic and acidic residues" evidence="13">
    <location>
        <begin position="810"/>
        <end position="821"/>
    </location>
</feature>
<evidence type="ECO:0000256" key="10">
    <source>
        <dbReference type="ARBA" id="ARBA00023163"/>
    </source>
</evidence>
<dbReference type="VEuPathDB" id="VectorBase:HLOH_048122"/>
<feature type="region of interest" description="Disordered" evidence="13">
    <location>
        <begin position="869"/>
        <end position="1025"/>
    </location>
</feature>
<evidence type="ECO:0000313" key="16">
    <source>
        <dbReference type="Proteomes" id="UP000821853"/>
    </source>
</evidence>
<sequence length="1237" mass="131934">MVIRSASAEAVAVIAPAVTAATASVTTTRRRPRKAPPRPSCRLSLVDAVVAGLAAAAAKKHQCTYHHPAWPRARPCRLGDTGALVDRGSHLRAACQLACYRLPRIDYAACCAHPPMLATGLPAPAGCRIFRACAFRPERATPLMRGGIARRSRELTLLGSTRFSSLPTVAVRKEVPQARVGLPPRSARGVVPEGSQQPRFEGSRYALHSVRVLHGGDLSAKWEEGEGKADAPADEAKEDGSVTSDTRSTSPPAETPPAEPRSSPVDCERASAATPKAPFSPMQDEEAADEPSASAKEEPQEREPPRKTSTPCRDEAPPVLAPMVVVKKEEDEDDEAGTEDDAPLDFSLKKPSGSDVAESGDEDTPVAEGTAANGATDSPLDLSVSRRRARAVPHEHKPAKLGRLEPSGPWLGARLPSASAPVSLGARAMGSEPHHQHHSWNGKVKRERSTSSELSHPVGPAIKMAFSEKTSLKGDAFRPASNRQNPWQSQWISRSGEQTKDVFTCVWCKESFQSLADMTLHMKQSPRCGMAGMHAAAPPPPAASAGHTTPPPPKLTATPPGASGATTKDGVPLPRKLVRGQDVWLGKGAEQTRQILKCMWCGQSFKSLADMTTHMRVTQHYTNIISQEQIISWRTPEDKLANQSQVNAVLTCKVCDQAFGSLKELSYHMVKNSHYKEHILRSITEGGGRRRQTRERRKKSLPVRKLLELERMEMTARTGAPSNQTSPSPLGAAESDGKIACEECAEKVDAKDFVQHIKSCSRSQQLLKTALQQQARPEPCSSNESRKSAEDDTPPPPPPPLESPRPQSAEPDRAASTESEKTPNSTSSSSTSVLNAIERLIEKSFDSKGKRGGPTSAGILQRLGIDEEVYPPWHPAGSPRYGAIKSAGHSPRLTGGLASPCPSEETPANHASPRSGVSSPDKDAEPPVLDPERLSQPRSPAESVSTRASSPGADDLVIADGLPSRRSSERGGPDTDDLSSSSSCDTPLAEIKMASPKTKQGPRAAASSRPRRGQHNGEGDAVSDHPLKELQKLLDKTDAHLSRANAPQAASPGSILAFSWACNDAATSDSLMKCAFCDTHFVSKGAYRHHLSKMHFIKDGSAVPHPGDSPTWKAKDPAAPKEPSPAGSHAPAAAAAAAGSPAASPASSPAAPADESPHSKFLKYTELAKQLSNEQLCGSPSWDAEQSFHVILILSTPSNPVCDDDSLWTQDECSLSEPCDHDQPMPASAASGDRVFT</sequence>
<organism evidence="15 16">
    <name type="scientific">Haemaphysalis longicornis</name>
    <name type="common">Bush tick</name>
    <dbReference type="NCBI Taxonomy" id="44386"/>
    <lineage>
        <taxon>Eukaryota</taxon>
        <taxon>Metazoa</taxon>
        <taxon>Ecdysozoa</taxon>
        <taxon>Arthropoda</taxon>
        <taxon>Chelicerata</taxon>
        <taxon>Arachnida</taxon>
        <taxon>Acari</taxon>
        <taxon>Parasitiformes</taxon>
        <taxon>Ixodida</taxon>
        <taxon>Ixodoidea</taxon>
        <taxon>Ixodidae</taxon>
        <taxon>Haemaphysalinae</taxon>
        <taxon>Haemaphysalis</taxon>
    </lineage>
</organism>
<comment type="similarity">
    <text evidence="1">Belongs to the teashirt C2H2-type zinc-finger protein family.</text>
</comment>
<evidence type="ECO:0000313" key="15">
    <source>
        <dbReference type="EMBL" id="KAH9362338.1"/>
    </source>
</evidence>
<dbReference type="Proteomes" id="UP000821853">
    <property type="component" value="Chromosome 1"/>
</dbReference>
<feature type="compositionally biased region" description="Low complexity" evidence="13">
    <location>
        <begin position="1124"/>
        <end position="1154"/>
    </location>
</feature>
<evidence type="ECO:0000256" key="3">
    <source>
        <dbReference type="ARBA" id="ARBA00022491"/>
    </source>
</evidence>
<name>A0A9J6FH08_HAELO</name>
<evidence type="ECO:0000256" key="11">
    <source>
        <dbReference type="ARBA" id="ARBA00023242"/>
    </source>
</evidence>
<feature type="compositionally biased region" description="Low complexity" evidence="13">
    <location>
        <begin position="555"/>
        <end position="567"/>
    </location>
</feature>
<feature type="region of interest" description="Disordered" evidence="13">
    <location>
        <begin position="769"/>
        <end position="835"/>
    </location>
</feature>
<dbReference type="InterPro" id="IPR013087">
    <property type="entry name" value="Znf_C2H2_type"/>
</dbReference>
<protein>
    <recommendedName>
        <fullName evidence="14">C2H2-type domain-containing protein</fullName>
    </recommendedName>
</protein>
<feature type="compositionally biased region" description="Basic and acidic residues" evidence="13">
    <location>
        <begin position="295"/>
        <end position="316"/>
    </location>
</feature>
<dbReference type="OrthoDB" id="5815793at2759"/>
<evidence type="ECO:0000259" key="14">
    <source>
        <dbReference type="PROSITE" id="PS50157"/>
    </source>
</evidence>
<dbReference type="GO" id="GO:0000981">
    <property type="term" value="F:DNA-binding transcription factor activity, RNA polymerase II-specific"/>
    <property type="evidence" value="ECO:0007669"/>
    <property type="project" value="TreeGrafter"/>
</dbReference>
<dbReference type="PROSITE" id="PS00028">
    <property type="entry name" value="ZINC_FINGER_C2H2_1"/>
    <property type="match status" value="3"/>
</dbReference>
<feature type="domain" description="C2H2-type" evidence="14">
    <location>
        <begin position="596"/>
        <end position="620"/>
    </location>
</feature>
<feature type="region of interest" description="Disordered" evidence="13">
    <location>
        <begin position="222"/>
        <end position="405"/>
    </location>
</feature>
<dbReference type="PANTHER" id="PTHR12487:SF7">
    <property type="entry name" value="PROTEIN TEASHIRT-RELATED"/>
    <property type="match status" value="1"/>
</dbReference>
<dbReference type="InterPro" id="IPR041661">
    <property type="entry name" value="ZN622/Rei1/Reh1_Znf-C2H2"/>
</dbReference>
<dbReference type="EMBL" id="JABSTR010000001">
    <property type="protein sequence ID" value="KAH9362338.1"/>
    <property type="molecule type" value="Genomic_DNA"/>
</dbReference>
<feature type="compositionally biased region" description="Basic and acidic residues" evidence="13">
    <location>
        <begin position="1015"/>
        <end position="1025"/>
    </location>
</feature>
<dbReference type="InterPro" id="IPR036236">
    <property type="entry name" value="Znf_C2H2_sf"/>
</dbReference>
<feature type="compositionally biased region" description="Basic and acidic residues" evidence="13">
    <location>
        <begin position="920"/>
        <end position="935"/>
    </location>
</feature>
<feature type="region of interest" description="Disordered" evidence="13">
    <location>
        <begin position="682"/>
        <end position="701"/>
    </location>
</feature>
<dbReference type="Pfam" id="PF12756">
    <property type="entry name" value="zf-C2H2_2"/>
    <property type="match status" value="1"/>
</dbReference>
<feature type="compositionally biased region" description="Acidic residues" evidence="13">
    <location>
        <begin position="330"/>
        <end position="343"/>
    </location>
</feature>
<evidence type="ECO:0000256" key="7">
    <source>
        <dbReference type="ARBA" id="ARBA00022833"/>
    </source>
</evidence>
<keyword evidence="16" id="KW-1185">Reference proteome</keyword>
<evidence type="ECO:0000256" key="8">
    <source>
        <dbReference type="ARBA" id="ARBA00023015"/>
    </source>
</evidence>
<evidence type="ECO:0000256" key="2">
    <source>
        <dbReference type="ARBA" id="ARBA00022473"/>
    </source>
</evidence>
<evidence type="ECO:0000256" key="12">
    <source>
        <dbReference type="PROSITE-ProRule" id="PRU00042"/>
    </source>
</evidence>
<feature type="compositionally biased region" description="Polar residues" evidence="13">
    <location>
        <begin position="936"/>
        <end position="949"/>
    </location>
</feature>
<feature type="compositionally biased region" description="Low complexity" evidence="13">
    <location>
        <begin position="822"/>
        <end position="832"/>
    </location>
</feature>
<gene>
    <name evidence="15" type="ORF">HPB48_017990</name>
</gene>
<feature type="compositionally biased region" description="Basic residues" evidence="13">
    <location>
        <begin position="435"/>
        <end position="446"/>
    </location>
</feature>
<keyword evidence="7" id="KW-0862">Zinc</keyword>
<feature type="region of interest" description="Disordered" evidence="13">
    <location>
        <begin position="180"/>
        <end position="202"/>
    </location>
</feature>
<dbReference type="GO" id="GO:0003677">
    <property type="term" value="F:DNA binding"/>
    <property type="evidence" value="ECO:0007669"/>
    <property type="project" value="UniProtKB-KW"/>
</dbReference>
<evidence type="ECO:0000256" key="6">
    <source>
        <dbReference type="ARBA" id="ARBA00022771"/>
    </source>
</evidence>
<dbReference type="Gene3D" id="3.30.160.60">
    <property type="entry name" value="Classic Zinc Finger"/>
    <property type="match status" value="1"/>
</dbReference>
<keyword evidence="4" id="KW-0479">Metal-binding</keyword>
<evidence type="ECO:0000256" key="4">
    <source>
        <dbReference type="ARBA" id="ARBA00022723"/>
    </source>
</evidence>
<feature type="compositionally biased region" description="Basic residues" evidence="13">
    <location>
        <begin position="689"/>
        <end position="701"/>
    </location>
</feature>
<feature type="region of interest" description="Disordered" evidence="13">
    <location>
        <begin position="1101"/>
        <end position="1158"/>
    </location>
</feature>
<dbReference type="SMART" id="SM00355">
    <property type="entry name" value="ZnF_C2H2"/>
    <property type="match status" value="4"/>
</dbReference>
<feature type="region of interest" description="Disordered" evidence="13">
    <location>
        <begin position="428"/>
        <end position="457"/>
    </location>
</feature>
<feature type="region of interest" description="Disordered" evidence="13">
    <location>
        <begin position="534"/>
        <end position="573"/>
    </location>
</feature>
<keyword evidence="10" id="KW-0804">Transcription</keyword>
<evidence type="ECO:0000256" key="13">
    <source>
        <dbReference type="SAM" id="MobiDB-lite"/>
    </source>
</evidence>
<evidence type="ECO:0000256" key="9">
    <source>
        <dbReference type="ARBA" id="ARBA00023125"/>
    </source>
</evidence>
<keyword evidence="2" id="KW-0217">Developmental protein</keyword>
<dbReference type="InterPro" id="IPR027008">
    <property type="entry name" value="Teashirt_fam"/>
</dbReference>
<feature type="domain" description="C2H2-type" evidence="14">
    <location>
        <begin position="650"/>
        <end position="679"/>
    </location>
</feature>
<dbReference type="SUPFAM" id="SSF57667">
    <property type="entry name" value="beta-beta-alpha zinc fingers"/>
    <property type="match status" value="1"/>
</dbReference>
<keyword evidence="9" id="KW-0238">DNA-binding</keyword>
<keyword evidence="3" id="KW-0678">Repressor</keyword>
<reference evidence="15 16" key="1">
    <citation type="journal article" date="2020" name="Cell">
        <title>Large-Scale Comparative Analyses of Tick Genomes Elucidate Their Genetic Diversity and Vector Capacities.</title>
        <authorList>
            <consortium name="Tick Genome and Microbiome Consortium (TIGMIC)"/>
            <person name="Jia N."/>
            <person name="Wang J."/>
            <person name="Shi W."/>
            <person name="Du L."/>
            <person name="Sun Y."/>
            <person name="Zhan W."/>
            <person name="Jiang J.F."/>
            <person name="Wang Q."/>
            <person name="Zhang B."/>
            <person name="Ji P."/>
            <person name="Bell-Sakyi L."/>
            <person name="Cui X.M."/>
            <person name="Yuan T.T."/>
            <person name="Jiang B.G."/>
            <person name="Yang W.F."/>
            <person name="Lam T.T."/>
            <person name="Chang Q.C."/>
            <person name="Ding S.J."/>
            <person name="Wang X.J."/>
            <person name="Zhu J.G."/>
            <person name="Ruan X.D."/>
            <person name="Zhao L."/>
            <person name="Wei J.T."/>
            <person name="Ye R.Z."/>
            <person name="Que T.C."/>
            <person name="Du C.H."/>
            <person name="Zhou Y.H."/>
            <person name="Cheng J.X."/>
            <person name="Dai P.F."/>
            <person name="Guo W.B."/>
            <person name="Han X.H."/>
            <person name="Huang E.J."/>
            <person name="Li L.F."/>
            <person name="Wei W."/>
            <person name="Gao Y.C."/>
            <person name="Liu J.Z."/>
            <person name="Shao H.Z."/>
            <person name="Wang X."/>
            <person name="Wang C.C."/>
            <person name="Yang T.C."/>
            <person name="Huo Q.B."/>
            <person name="Li W."/>
            <person name="Chen H.Y."/>
            <person name="Chen S.E."/>
            <person name="Zhou L.G."/>
            <person name="Ni X.B."/>
            <person name="Tian J.H."/>
            <person name="Sheng Y."/>
            <person name="Liu T."/>
            <person name="Pan Y.S."/>
            <person name="Xia L.Y."/>
            <person name="Li J."/>
            <person name="Zhao F."/>
            <person name="Cao W.C."/>
        </authorList>
    </citation>
    <scope>NUCLEOTIDE SEQUENCE [LARGE SCALE GENOMIC DNA]</scope>
    <source>
        <strain evidence="15">HaeL-2018</strain>
    </source>
</reference>
<dbReference type="AlphaFoldDB" id="A0A9J6FH08"/>
<feature type="compositionally biased region" description="Basic and acidic residues" evidence="13">
    <location>
        <begin position="222"/>
        <end position="240"/>
    </location>
</feature>
<evidence type="ECO:0000256" key="5">
    <source>
        <dbReference type="ARBA" id="ARBA00022737"/>
    </source>
</evidence>
<keyword evidence="5" id="KW-0677">Repeat</keyword>
<accession>A0A9J6FH08</accession>
<feature type="compositionally biased region" description="Pro residues" evidence="13">
    <location>
        <begin position="794"/>
        <end position="803"/>
    </location>
</feature>
<dbReference type="PROSITE" id="PS50157">
    <property type="entry name" value="ZINC_FINGER_C2H2_2"/>
    <property type="match status" value="2"/>
</dbReference>
<dbReference type="GO" id="GO:0008270">
    <property type="term" value="F:zinc ion binding"/>
    <property type="evidence" value="ECO:0007669"/>
    <property type="project" value="UniProtKB-KW"/>
</dbReference>
<evidence type="ECO:0000256" key="1">
    <source>
        <dbReference type="ARBA" id="ARBA00007158"/>
    </source>
</evidence>
<comment type="caution">
    <text evidence="15">The sequence shown here is derived from an EMBL/GenBank/DDBJ whole genome shotgun (WGS) entry which is preliminary data.</text>
</comment>
<dbReference type="OMA" id="AKKHQWE"/>
<feature type="region of interest" description="Disordered" evidence="13">
    <location>
        <begin position="707"/>
        <end position="734"/>
    </location>
</feature>
<dbReference type="GO" id="GO:0005634">
    <property type="term" value="C:nucleus"/>
    <property type="evidence" value="ECO:0007669"/>
    <property type="project" value="TreeGrafter"/>
</dbReference>
<feature type="region of interest" description="Disordered" evidence="13">
    <location>
        <begin position="1216"/>
        <end position="1237"/>
    </location>
</feature>
<keyword evidence="11" id="KW-0539">Nucleus</keyword>
<keyword evidence="6 12" id="KW-0863">Zinc-finger</keyword>
<keyword evidence="8" id="KW-0805">Transcription regulation</keyword>
<proteinExistence type="inferred from homology"/>
<dbReference type="PANTHER" id="PTHR12487">
    <property type="entry name" value="TEASHIRT-RELATED"/>
    <property type="match status" value="1"/>
</dbReference>